<evidence type="ECO:0000313" key="13">
    <source>
        <dbReference type="Proteomes" id="UP001152607"/>
    </source>
</evidence>
<name>A0A9W4UMJ6_9PLEO</name>
<evidence type="ECO:0000256" key="8">
    <source>
        <dbReference type="ARBA" id="ARBA00022989"/>
    </source>
</evidence>
<gene>
    <name evidence="12" type="ORF">PDIGIT_LOCUS10509</name>
</gene>
<dbReference type="OrthoDB" id="422086at2759"/>
<dbReference type="Proteomes" id="UP001152607">
    <property type="component" value="Unassembled WGS sequence"/>
</dbReference>
<feature type="transmembrane region" description="Helical" evidence="10">
    <location>
        <begin position="167"/>
        <end position="187"/>
    </location>
</feature>
<feature type="transmembrane region" description="Helical" evidence="10">
    <location>
        <begin position="69"/>
        <end position="93"/>
    </location>
</feature>
<feature type="transmembrane region" description="Helical" evidence="10">
    <location>
        <begin position="100"/>
        <end position="119"/>
    </location>
</feature>
<dbReference type="GO" id="GO:0032259">
    <property type="term" value="P:methylation"/>
    <property type="evidence" value="ECO:0007669"/>
    <property type="project" value="UniProtKB-KW"/>
</dbReference>
<comment type="subcellular location">
    <subcellularLocation>
        <location evidence="10">Endoplasmic reticulum membrane</location>
        <topology evidence="10">Multi-pass membrane protein</topology>
    </subcellularLocation>
    <subcellularLocation>
        <location evidence="1">Membrane</location>
        <topology evidence="1">Multi-pass membrane protein</topology>
    </subcellularLocation>
</comment>
<keyword evidence="7 10" id="KW-0812">Transmembrane</keyword>
<comment type="similarity">
    <text evidence="2 10">Belongs to the class VI-like SAM-binding methyltransferase superfamily. Isoprenylcysteine carboxyl methyltransferase family.</text>
</comment>
<evidence type="ECO:0000256" key="6">
    <source>
        <dbReference type="ARBA" id="ARBA00022691"/>
    </source>
</evidence>
<evidence type="ECO:0000256" key="3">
    <source>
        <dbReference type="ARBA" id="ARBA00012151"/>
    </source>
</evidence>
<sequence>MNMANHDGTATSSQPDISFPINRPVEQGDWTPELDTRMRAQEVKSIQLKKEVAMSRAYFPGGDRSLSGIALRAFLLGVVGTASLMLTLALSYYQSRLWRPFSFLAALCVFHFLEFWTTARYNTPIAYVSSFLLTNGDRYRQAHTFALLETIVTSCLFPGWQARLNPPWVIACGIAMIVVGQVVRSVAMIQAGTNFNHQVQSQKSEGHELVTQGVYRYFRHPSYFGFFWWGIGTQVLLGNFVSLVGYTCVLWYFFSRRISHEEKHLIEFFGSDYRTYKANTRVWIPFI</sequence>
<evidence type="ECO:0000256" key="7">
    <source>
        <dbReference type="ARBA" id="ARBA00022692"/>
    </source>
</evidence>
<evidence type="ECO:0000313" key="12">
    <source>
        <dbReference type="EMBL" id="CAI6337397.1"/>
    </source>
</evidence>
<keyword evidence="5" id="KW-0808">Transferase</keyword>
<dbReference type="PANTHER" id="PTHR12714">
    <property type="entry name" value="PROTEIN-S ISOPRENYLCYSTEINE O-METHYLTRANSFERASE"/>
    <property type="match status" value="1"/>
</dbReference>
<accession>A0A9W4UMJ6</accession>
<dbReference type="GO" id="GO:0004671">
    <property type="term" value="F:protein C-terminal S-isoprenylcysteine carboxyl O-methyltransferase activity"/>
    <property type="evidence" value="ECO:0007669"/>
    <property type="project" value="UniProtKB-EC"/>
</dbReference>
<evidence type="ECO:0000256" key="11">
    <source>
        <dbReference type="SAM" id="MobiDB-lite"/>
    </source>
</evidence>
<reference evidence="12" key="1">
    <citation type="submission" date="2023-01" db="EMBL/GenBank/DDBJ databases">
        <authorList>
            <person name="Van Ghelder C."/>
            <person name="Rancurel C."/>
        </authorList>
    </citation>
    <scope>NUCLEOTIDE SEQUENCE</scope>
    <source>
        <strain evidence="12">CNCM I-4278</strain>
    </source>
</reference>
<dbReference type="AlphaFoldDB" id="A0A9W4UMJ6"/>
<dbReference type="Pfam" id="PF04140">
    <property type="entry name" value="ICMT"/>
    <property type="match status" value="1"/>
</dbReference>
<feature type="region of interest" description="Disordered" evidence="11">
    <location>
        <begin position="1"/>
        <end position="21"/>
    </location>
</feature>
<keyword evidence="8 10" id="KW-1133">Transmembrane helix</keyword>
<dbReference type="PROSITE" id="PS51564">
    <property type="entry name" value="SAM_ICMT"/>
    <property type="match status" value="1"/>
</dbReference>
<dbReference type="GO" id="GO:0005789">
    <property type="term" value="C:endoplasmic reticulum membrane"/>
    <property type="evidence" value="ECO:0007669"/>
    <property type="project" value="UniProtKB-SubCell"/>
</dbReference>
<evidence type="ECO:0000256" key="9">
    <source>
        <dbReference type="ARBA" id="ARBA00023136"/>
    </source>
</evidence>
<dbReference type="EC" id="2.1.1.100" evidence="3 10"/>
<dbReference type="EMBL" id="CAOQHR010000007">
    <property type="protein sequence ID" value="CAI6337397.1"/>
    <property type="molecule type" value="Genomic_DNA"/>
</dbReference>
<keyword evidence="9 10" id="KW-0472">Membrane</keyword>
<protein>
    <recommendedName>
        <fullName evidence="3 10">Protein-S-isoprenylcysteine O-methyltransferase</fullName>
        <ecNumber evidence="3 10">2.1.1.100</ecNumber>
    </recommendedName>
</protein>
<feature type="transmembrane region" description="Helical" evidence="10">
    <location>
        <begin position="139"/>
        <end position="160"/>
    </location>
</feature>
<feature type="transmembrane region" description="Helical" evidence="10">
    <location>
        <begin position="226"/>
        <end position="254"/>
    </location>
</feature>
<dbReference type="InterPro" id="IPR007269">
    <property type="entry name" value="ICMT_MeTrfase"/>
</dbReference>
<evidence type="ECO:0000256" key="2">
    <source>
        <dbReference type="ARBA" id="ARBA00009140"/>
    </source>
</evidence>
<dbReference type="PANTHER" id="PTHR12714:SF9">
    <property type="entry name" value="PROTEIN-S-ISOPRENYLCYSTEINE O-METHYLTRANSFERASE"/>
    <property type="match status" value="1"/>
</dbReference>
<evidence type="ECO:0000256" key="4">
    <source>
        <dbReference type="ARBA" id="ARBA00022603"/>
    </source>
</evidence>
<dbReference type="InterPro" id="IPR025770">
    <property type="entry name" value="PPMT_MeTrfase"/>
</dbReference>
<proteinExistence type="inferred from homology"/>
<keyword evidence="10" id="KW-0256">Endoplasmic reticulum</keyword>
<comment type="catalytic activity">
    <reaction evidence="10">
        <text>[protein]-C-terminal S-[(2E,6E)-farnesyl]-L-cysteine + S-adenosyl-L-methionine = [protein]-C-terminal S-[(2E,6E)-farnesyl]-L-cysteine methyl ester + S-adenosyl-L-homocysteine</text>
        <dbReference type="Rhea" id="RHEA:21672"/>
        <dbReference type="Rhea" id="RHEA-COMP:12125"/>
        <dbReference type="Rhea" id="RHEA-COMP:12126"/>
        <dbReference type="ChEBI" id="CHEBI:57856"/>
        <dbReference type="ChEBI" id="CHEBI:59789"/>
        <dbReference type="ChEBI" id="CHEBI:90510"/>
        <dbReference type="ChEBI" id="CHEBI:90511"/>
        <dbReference type="EC" id="2.1.1.100"/>
    </reaction>
</comment>
<organism evidence="12 13">
    <name type="scientific">Periconia digitata</name>
    <dbReference type="NCBI Taxonomy" id="1303443"/>
    <lineage>
        <taxon>Eukaryota</taxon>
        <taxon>Fungi</taxon>
        <taxon>Dikarya</taxon>
        <taxon>Ascomycota</taxon>
        <taxon>Pezizomycotina</taxon>
        <taxon>Dothideomycetes</taxon>
        <taxon>Pleosporomycetidae</taxon>
        <taxon>Pleosporales</taxon>
        <taxon>Massarineae</taxon>
        <taxon>Periconiaceae</taxon>
        <taxon>Periconia</taxon>
    </lineage>
</organism>
<keyword evidence="4 10" id="KW-0489">Methyltransferase</keyword>
<evidence type="ECO:0000256" key="1">
    <source>
        <dbReference type="ARBA" id="ARBA00004141"/>
    </source>
</evidence>
<dbReference type="Gene3D" id="1.20.120.1630">
    <property type="match status" value="1"/>
</dbReference>
<keyword evidence="13" id="KW-1185">Reference proteome</keyword>
<evidence type="ECO:0000256" key="5">
    <source>
        <dbReference type="ARBA" id="ARBA00022679"/>
    </source>
</evidence>
<comment type="caution">
    <text evidence="12">The sequence shown here is derived from an EMBL/GenBank/DDBJ whole genome shotgun (WGS) entry which is preliminary data.</text>
</comment>
<keyword evidence="6 10" id="KW-0949">S-adenosyl-L-methionine</keyword>
<evidence type="ECO:0000256" key="10">
    <source>
        <dbReference type="RuleBase" id="RU362022"/>
    </source>
</evidence>